<evidence type="ECO:0000256" key="3">
    <source>
        <dbReference type="ARBA" id="ARBA00022475"/>
    </source>
</evidence>
<keyword evidence="8" id="KW-0270">Exopolysaccharide synthesis</keyword>
<gene>
    <name evidence="11" type="ORF">B5P45_25085</name>
</gene>
<feature type="domain" description="Bacterial sugar transferase" evidence="10">
    <location>
        <begin position="28"/>
        <end position="219"/>
    </location>
</feature>
<evidence type="ECO:0000313" key="12">
    <source>
        <dbReference type="Proteomes" id="UP000232163"/>
    </source>
</evidence>
<evidence type="ECO:0000256" key="5">
    <source>
        <dbReference type="ARBA" id="ARBA00022692"/>
    </source>
</evidence>
<evidence type="ECO:0000313" key="11">
    <source>
        <dbReference type="EMBL" id="PIO42302.1"/>
    </source>
</evidence>
<dbReference type="Proteomes" id="UP000232163">
    <property type="component" value="Unassembled WGS sequence"/>
</dbReference>
<dbReference type="AlphaFoldDB" id="A0A2N9VS34"/>
<evidence type="ECO:0000256" key="6">
    <source>
        <dbReference type="ARBA" id="ARBA00022989"/>
    </source>
</evidence>
<dbReference type="GO" id="GO:0000271">
    <property type="term" value="P:polysaccharide biosynthetic process"/>
    <property type="evidence" value="ECO:0007669"/>
    <property type="project" value="UniProtKB-KW"/>
</dbReference>
<dbReference type="Pfam" id="PF02397">
    <property type="entry name" value="Bac_transf"/>
    <property type="match status" value="1"/>
</dbReference>
<evidence type="ECO:0000256" key="4">
    <source>
        <dbReference type="ARBA" id="ARBA00022679"/>
    </source>
</evidence>
<keyword evidence="12" id="KW-1185">Reference proteome</keyword>
<comment type="similarity">
    <text evidence="2">Belongs to the bacterial sugar transferase family.</text>
</comment>
<comment type="subcellular location">
    <subcellularLocation>
        <location evidence="1">Cell membrane</location>
    </subcellularLocation>
</comment>
<protein>
    <submittedName>
        <fullName evidence="11">Sugar transferase</fullName>
    </submittedName>
</protein>
<dbReference type="PANTHER" id="PTHR30576">
    <property type="entry name" value="COLANIC BIOSYNTHESIS UDP-GLUCOSE LIPID CARRIER TRANSFERASE"/>
    <property type="match status" value="1"/>
</dbReference>
<proteinExistence type="inferred from homology"/>
<evidence type="ECO:0000256" key="1">
    <source>
        <dbReference type="ARBA" id="ARBA00004236"/>
    </source>
</evidence>
<organism evidence="11 12">
    <name type="scientific">Phyllobacterium zundukense</name>
    <dbReference type="NCBI Taxonomy" id="1867719"/>
    <lineage>
        <taxon>Bacteria</taxon>
        <taxon>Pseudomonadati</taxon>
        <taxon>Pseudomonadota</taxon>
        <taxon>Alphaproteobacteria</taxon>
        <taxon>Hyphomicrobiales</taxon>
        <taxon>Phyllobacteriaceae</taxon>
        <taxon>Phyllobacterium</taxon>
    </lineage>
</organism>
<evidence type="ECO:0000259" key="10">
    <source>
        <dbReference type="Pfam" id="PF02397"/>
    </source>
</evidence>
<reference evidence="12" key="1">
    <citation type="journal article" date="2017" name="Int J Environ Stud">
        <title>Does the Miocene-Pliocene relict legume Oxytropis triphylla form nitrogen-fixing nodules with a combination of bacterial strains?</title>
        <authorList>
            <person name="Safronova V."/>
            <person name="Belimov A."/>
            <person name="Sazanova A."/>
            <person name="Kuznetsova I."/>
            <person name="Popova J."/>
            <person name="Andronov E."/>
            <person name="Verkhozina A."/>
            <person name="Tikhonovich I."/>
        </authorList>
    </citation>
    <scope>NUCLEOTIDE SEQUENCE [LARGE SCALE GENOMIC DNA]</scope>
    <source>
        <strain evidence="12">Tri-38</strain>
    </source>
</reference>
<sequence>MSYISEPLIEQRAENTPVKSRFLYETVKRTLDIAFAVAALVFLFPVLVGIIVALAMHDGFPVIYKQRRIGLNGKEFTCYKFRSMAKDADARLAALLSQSPEILREWTESQKLKTDPRIHRLGRFLRISSLDELPQFINVIRGEMSIVGPRPIVMNEICRYGDSYRYYKAMKPGITGLWQVSGRSSTGYEARVQLDTDYFKTRSIWVDLGIMIRTAWVVFLAKGSC</sequence>
<evidence type="ECO:0000256" key="9">
    <source>
        <dbReference type="SAM" id="Phobius"/>
    </source>
</evidence>
<evidence type="ECO:0000256" key="2">
    <source>
        <dbReference type="ARBA" id="ARBA00006464"/>
    </source>
</evidence>
<evidence type="ECO:0000256" key="7">
    <source>
        <dbReference type="ARBA" id="ARBA00023136"/>
    </source>
</evidence>
<accession>A0A2N9VS34</accession>
<keyword evidence="4 11" id="KW-0808">Transferase</keyword>
<dbReference type="InterPro" id="IPR003362">
    <property type="entry name" value="Bact_transf"/>
</dbReference>
<evidence type="ECO:0000256" key="8">
    <source>
        <dbReference type="ARBA" id="ARBA00023169"/>
    </source>
</evidence>
<keyword evidence="6 9" id="KW-1133">Transmembrane helix</keyword>
<comment type="caution">
    <text evidence="11">The sequence shown here is derived from an EMBL/GenBank/DDBJ whole genome shotgun (WGS) entry which is preliminary data.</text>
</comment>
<keyword evidence="5 9" id="KW-0812">Transmembrane</keyword>
<dbReference type="PANTHER" id="PTHR30576:SF4">
    <property type="entry name" value="UNDECAPRENYL-PHOSPHATE GALACTOSE PHOSPHOTRANSFERASE"/>
    <property type="match status" value="1"/>
</dbReference>
<dbReference type="GO" id="GO:0016780">
    <property type="term" value="F:phosphotransferase activity, for other substituted phosphate groups"/>
    <property type="evidence" value="ECO:0007669"/>
    <property type="project" value="TreeGrafter"/>
</dbReference>
<name>A0A2N9VS34_9HYPH</name>
<dbReference type="OrthoDB" id="9808602at2"/>
<keyword evidence="7 9" id="KW-0472">Membrane</keyword>
<keyword evidence="3" id="KW-1003">Cell membrane</keyword>
<dbReference type="GO" id="GO:0005886">
    <property type="term" value="C:plasma membrane"/>
    <property type="evidence" value="ECO:0007669"/>
    <property type="project" value="UniProtKB-SubCell"/>
</dbReference>
<dbReference type="KEGG" id="pht:BLM14_14625"/>
<dbReference type="EMBL" id="MZMT01000053">
    <property type="protein sequence ID" value="PIO42302.1"/>
    <property type="molecule type" value="Genomic_DNA"/>
</dbReference>
<feature type="transmembrane region" description="Helical" evidence="9">
    <location>
        <begin position="33"/>
        <end position="56"/>
    </location>
</feature>